<dbReference type="GO" id="GO:0016616">
    <property type="term" value="F:oxidoreductase activity, acting on the CH-OH group of donors, NAD or NADP as acceptor"/>
    <property type="evidence" value="ECO:0007669"/>
    <property type="project" value="UniProtKB-ARBA"/>
</dbReference>
<dbReference type="PROSITE" id="PS00798">
    <property type="entry name" value="ALDOKETO_REDUCTASE_1"/>
    <property type="match status" value="1"/>
</dbReference>
<dbReference type="PANTHER" id="PTHR43827:SF3">
    <property type="entry name" value="NADP-DEPENDENT OXIDOREDUCTASE DOMAIN-CONTAINING PROTEIN"/>
    <property type="match status" value="1"/>
</dbReference>
<name>A0A7L5DTW6_9SPHI</name>
<feature type="site" description="Lowers pKa of active site Tyr" evidence="7">
    <location>
        <position position="72"/>
    </location>
</feature>
<evidence type="ECO:0000256" key="6">
    <source>
        <dbReference type="PIRSR" id="PIRSR000097-2"/>
    </source>
</evidence>
<dbReference type="RefSeq" id="WP_169605510.1">
    <property type="nucleotide sequence ID" value="NZ_CP051682.1"/>
</dbReference>
<dbReference type="Proteomes" id="UP000503278">
    <property type="component" value="Chromosome"/>
</dbReference>
<dbReference type="FunFam" id="3.20.20.100:FF:000002">
    <property type="entry name" value="2,5-diketo-D-gluconic acid reductase A"/>
    <property type="match status" value="1"/>
</dbReference>
<dbReference type="PROSITE" id="PS00062">
    <property type="entry name" value="ALDOKETO_REDUCTASE_2"/>
    <property type="match status" value="1"/>
</dbReference>
<evidence type="ECO:0000256" key="4">
    <source>
        <dbReference type="ARBA" id="ARBA00049445"/>
    </source>
</evidence>
<dbReference type="Gene3D" id="3.20.20.100">
    <property type="entry name" value="NADP-dependent oxidoreductase domain"/>
    <property type="match status" value="1"/>
</dbReference>
<dbReference type="EMBL" id="CP051682">
    <property type="protein sequence ID" value="QJD94492.1"/>
    <property type="molecule type" value="Genomic_DNA"/>
</dbReference>
<dbReference type="InterPro" id="IPR023210">
    <property type="entry name" value="NADP_OxRdtase_dom"/>
</dbReference>
<accession>A0A7L5DTW6</accession>
<feature type="domain" description="NADP-dependent oxidoreductase" evidence="8">
    <location>
        <begin position="14"/>
        <end position="254"/>
    </location>
</feature>
<evidence type="ECO:0000256" key="3">
    <source>
        <dbReference type="ARBA" id="ARBA00023002"/>
    </source>
</evidence>
<evidence type="ECO:0000256" key="1">
    <source>
        <dbReference type="ARBA" id="ARBA00007905"/>
    </source>
</evidence>
<dbReference type="Pfam" id="PF00248">
    <property type="entry name" value="Aldo_ket_red"/>
    <property type="match status" value="1"/>
</dbReference>
<dbReference type="PANTHER" id="PTHR43827">
    <property type="entry name" value="2,5-DIKETO-D-GLUCONIC ACID REDUCTASE"/>
    <property type="match status" value="1"/>
</dbReference>
<keyword evidence="3" id="KW-0560">Oxidoreductase</keyword>
<comment type="catalytic activity">
    <reaction evidence="4">
        <text>hydroxyacetone + NADP(+) = methylglyoxal + NADPH + H(+)</text>
        <dbReference type="Rhea" id="RHEA:27986"/>
        <dbReference type="ChEBI" id="CHEBI:15378"/>
        <dbReference type="ChEBI" id="CHEBI:17158"/>
        <dbReference type="ChEBI" id="CHEBI:27957"/>
        <dbReference type="ChEBI" id="CHEBI:57783"/>
        <dbReference type="ChEBI" id="CHEBI:58349"/>
    </reaction>
</comment>
<reference evidence="9 10" key="1">
    <citation type="submission" date="2020-04" db="EMBL/GenBank/DDBJ databases">
        <title>Genome sequencing of novel species.</title>
        <authorList>
            <person name="Heo J."/>
            <person name="Kim S.-J."/>
            <person name="Kim J.-S."/>
            <person name="Hong S.-B."/>
            <person name="Kwon S.-W."/>
        </authorList>
    </citation>
    <scope>NUCLEOTIDE SEQUENCE [LARGE SCALE GENOMIC DNA]</scope>
    <source>
        <strain evidence="9 10">F39-2</strain>
    </source>
</reference>
<comment type="similarity">
    <text evidence="1">Belongs to the aldo/keto reductase family.</text>
</comment>
<protein>
    <submittedName>
        <fullName evidence="9">Aldo/keto reductase</fullName>
    </submittedName>
</protein>
<evidence type="ECO:0000256" key="7">
    <source>
        <dbReference type="PIRSR" id="PIRSR000097-3"/>
    </source>
</evidence>
<dbReference type="KEGG" id="mrob:HH214_00710"/>
<dbReference type="PRINTS" id="PR00069">
    <property type="entry name" value="ALDKETRDTASE"/>
</dbReference>
<feature type="active site" description="Proton donor" evidence="5">
    <location>
        <position position="47"/>
    </location>
</feature>
<evidence type="ECO:0000256" key="5">
    <source>
        <dbReference type="PIRSR" id="PIRSR000097-1"/>
    </source>
</evidence>
<evidence type="ECO:0000259" key="8">
    <source>
        <dbReference type="Pfam" id="PF00248"/>
    </source>
</evidence>
<evidence type="ECO:0000313" key="10">
    <source>
        <dbReference type="Proteomes" id="UP000503278"/>
    </source>
</evidence>
<dbReference type="InterPro" id="IPR018170">
    <property type="entry name" value="Aldo/ket_reductase_CS"/>
</dbReference>
<dbReference type="InterPro" id="IPR036812">
    <property type="entry name" value="NAD(P)_OxRdtase_dom_sf"/>
</dbReference>
<dbReference type="SUPFAM" id="SSF51430">
    <property type="entry name" value="NAD(P)-linked oxidoreductase"/>
    <property type="match status" value="1"/>
</dbReference>
<gene>
    <name evidence="9" type="ORF">HH214_00710</name>
</gene>
<dbReference type="AlphaFoldDB" id="A0A7L5DTW6"/>
<keyword evidence="2" id="KW-0521">NADP</keyword>
<dbReference type="PIRSF" id="PIRSF000097">
    <property type="entry name" value="AKR"/>
    <property type="match status" value="1"/>
</dbReference>
<organism evidence="9 10">
    <name type="scientific">Mucilaginibacter robiniae</name>
    <dbReference type="NCBI Taxonomy" id="2728022"/>
    <lineage>
        <taxon>Bacteria</taxon>
        <taxon>Pseudomonadati</taxon>
        <taxon>Bacteroidota</taxon>
        <taxon>Sphingobacteriia</taxon>
        <taxon>Sphingobacteriales</taxon>
        <taxon>Sphingobacteriaceae</taxon>
        <taxon>Mucilaginibacter</taxon>
    </lineage>
</organism>
<proteinExistence type="inferred from homology"/>
<dbReference type="InterPro" id="IPR020471">
    <property type="entry name" value="AKR"/>
</dbReference>
<evidence type="ECO:0000256" key="2">
    <source>
        <dbReference type="ARBA" id="ARBA00022857"/>
    </source>
</evidence>
<sequence>MLHLQQNNIQIPVLGFGTYTLTGNKGIEATETALRIGYRHLDTAEFYKNEAEVGKGMRNSKLDRKDIFLTTKVWPTNLDKNKFIPAVEESLRQLNQEYVDLLLIHWPADNEDTNCSAVDLLAECLHKQYARLIGVSNFSIPQLEQAQKQAPIVCNQVEYHPYYSQKEMLDYVQENGLFLTAYSPLGQGDMLNEPVLKNIAAEYNKTVSQVVLRWLIQQPQVAAIPKASSEKHQLENLQIFDFELRDEDMEKISGLKHKNKKYC</sequence>
<evidence type="ECO:0000313" key="9">
    <source>
        <dbReference type="EMBL" id="QJD94492.1"/>
    </source>
</evidence>
<feature type="binding site" evidence="6">
    <location>
        <position position="105"/>
    </location>
    <ligand>
        <name>substrate</name>
    </ligand>
</feature>
<keyword evidence="10" id="KW-1185">Reference proteome</keyword>